<reference evidence="1 2" key="1">
    <citation type="submission" date="2017-03" db="EMBL/GenBank/DDBJ databases">
        <title>Draft genome sequence of Moraxella equi CCUG 4950T type strain.</title>
        <authorList>
            <person name="Salva-Serra F."/>
            <person name="Engstrom-Jakobsson H."/>
            <person name="Thorell K."/>
            <person name="Jaen-Luchoro D."/>
            <person name="Gonzales-Siles L."/>
            <person name="Karlsson R."/>
            <person name="Yazdan S."/>
            <person name="Boulund F."/>
            <person name="Johnning A."/>
            <person name="Engstrand L."/>
            <person name="Kristiansson E."/>
            <person name="Moore E."/>
        </authorList>
    </citation>
    <scope>NUCLEOTIDE SEQUENCE [LARGE SCALE GENOMIC DNA]</scope>
    <source>
        <strain evidence="1 2">CCUG 4950</strain>
    </source>
</reference>
<dbReference type="InterPro" id="IPR021242">
    <property type="entry name" value="DUF2799"/>
</dbReference>
<evidence type="ECO:0008006" key="3">
    <source>
        <dbReference type="Google" id="ProtNLM"/>
    </source>
</evidence>
<dbReference type="Proteomes" id="UP000190777">
    <property type="component" value="Unassembled WGS sequence"/>
</dbReference>
<keyword evidence="2" id="KW-1185">Reference proteome</keyword>
<evidence type="ECO:0000313" key="2">
    <source>
        <dbReference type="Proteomes" id="UP000190777"/>
    </source>
</evidence>
<protein>
    <recommendedName>
        <fullName evidence="3">Lipoprotein</fullName>
    </recommendedName>
</protein>
<sequence length="167" mass="18906">MLVRFLINNKRQSAMKPITKKAFLLTALPMLALTGCATTATLKQADCSSANWEQVGLADGLRGASSQEILRHAKTCQGLATPNRALWEQGRQAGLKSYCTIDNAYNMGRMGYTLQGVCDVGDSKTLEELHRANMMGLEQHQMSERMTHMHYGYGGWYGYLYRPYWWW</sequence>
<dbReference type="EMBL" id="MXAP01000106">
    <property type="protein sequence ID" value="OPH35777.1"/>
    <property type="molecule type" value="Genomic_DNA"/>
</dbReference>
<comment type="caution">
    <text evidence="1">The sequence shown here is derived from an EMBL/GenBank/DDBJ whole genome shotgun (WGS) entry which is preliminary data.</text>
</comment>
<proteinExistence type="predicted"/>
<name>A0ABX3NFL3_9GAMM</name>
<accession>A0ABX3NFL3</accession>
<evidence type="ECO:0000313" key="1">
    <source>
        <dbReference type="EMBL" id="OPH35777.1"/>
    </source>
</evidence>
<organism evidence="1 2">
    <name type="scientific">Moraxella equi</name>
    <dbReference type="NCBI Taxonomy" id="60442"/>
    <lineage>
        <taxon>Bacteria</taxon>
        <taxon>Pseudomonadati</taxon>
        <taxon>Pseudomonadota</taxon>
        <taxon>Gammaproteobacteria</taxon>
        <taxon>Moraxellales</taxon>
        <taxon>Moraxellaceae</taxon>
        <taxon>Moraxella</taxon>
    </lineage>
</organism>
<dbReference type="Pfam" id="PF10973">
    <property type="entry name" value="DUF2799"/>
    <property type="match status" value="1"/>
</dbReference>
<gene>
    <name evidence="1" type="ORF">B5J93_10270</name>
</gene>